<dbReference type="OrthoDB" id="188035at2759"/>
<sequence>MTSSTAISKHSSFEQPPDIAITPNARSNSTNGQDFNDGNLQSEPSTGEKNVKNEQIGEATQSKSPASRSQQSIQMLIWIARDQWFLIAMAALILISSQVQVPDDQQQIKRTVITYLSVSVIFFINGCTFPTRTLVENYRKWKIHLFVQAQSYLVTSAATFAIVSLCATNTNFMDAWLLIGYLFLGSGPTTMSSNVIMTRQAHGNPALTVVQSIIGQCLCPFLSPILIQMYLSSGAWYAKVLINDSSSNYAEIYRRVFMQLGISLFIPIAIGQVIQYFFPTITKKVFFEWKLLKLSSIALLTLIWQTFDQAFRSGAFDSIKTSNKLFIVFISIALYFFWTGICLTTAMVWLPRRDVIACCYCTPAKALGMIVPLSSVMYIDITPTELSKIQIPAIIFQVFQVGIGSLCTIVFRRWMKPLEEKEALEKNGEASFPA</sequence>
<dbReference type="PANTHER" id="PTHR18640">
    <property type="entry name" value="SOLUTE CARRIER FAMILY 10 MEMBER 7"/>
    <property type="match status" value="1"/>
</dbReference>
<accession>A0A2V1DW02</accession>
<evidence type="ECO:0000256" key="2">
    <source>
        <dbReference type="SAM" id="Phobius"/>
    </source>
</evidence>
<feature type="transmembrane region" description="Helical" evidence="2">
    <location>
        <begin position="209"/>
        <end position="231"/>
    </location>
</feature>
<keyword evidence="4" id="KW-1185">Reference proteome</keyword>
<protein>
    <recommendedName>
        <fullName evidence="5">Sodium bile acid symporter family protein</fullName>
    </recommendedName>
</protein>
<dbReference type="InterPro" id="IPR016833">
    <property type="entry name" value="Put_Na-Bile_cotransptr"/>
</dbReference>
<feature type="transmembrane region" description="Helical" evidence="2">
    <location>
        <begin position="327"/>
        <end position="350"/>
    </location>
</feature>
<feature type="compositionally biased region" description="Polar residues" evidence="1">
    <location>
        <begin position="1"/>
        <end position="14"/>
    </location>
</feature>
<feature type="transmembrane region" description="Helical" evidence="2">
    <location>
        <begin position="391"/>
        <end position="411"/>
    </location>
</feature>
<dbReference type="PANTHER" id="PTHR18640:SF5">
    <property type="entry name" value="SODIUM_BILE ACID COTRANSPORTER 7"/>
    <property type="match status" value="1"/>
</dbReference>
<keyword evidence="2" id="KW-0472">Membrane</keyword>
<feature type="transmembrane region" description="Helical" evidence="2">
    <location>
        <begin position="113"/>
        <end position="131"/>
    </location>
</feature>
<name>A0A2V1DW02_9PLEO</name>
<evidence type="ECO:0000256" key="1">
    <source>
        <dbReference type="SAM" id="MobiDB-lite"/>
    </source>
</evidence>
<dbReference type="Proteomes" id="UP000244855">
    <property type="component" value="Unassembled WGS sequence"/>
</dbReference>
<keyword evidence="2" id="KW-0812">Transmembrane</keyword>
<evidence type="ECO:0000313" key="3">
    <source>
        <dbReference type="EMBL" id="PVI02351.1"/>
    </source>
</evidence>
<gene>
    <name evidence="3" type="ORF">DM02DRAFT_589728</name>
</gene>
<proteinExistence type="predicted"/>
<feature type="transmembrane region" description="Helical" evidence="2">
    <location>
        <begin position="143"/>
        <end position="163"/>
    </location>
</feature>
<feature type="region of interest" description="Disordered" evidence="1">
    <location>
        <begin position="1"/>
        <end position="67"/>
    </location>
</feature>
<dbReference type="InterPro" id="IPR038770">
    <property type="entry name" value="Na+/solute_symporter_sf"/>
</dbReference>
<keyword evidence="2" id="KW-1133">Transmembrane helix</keyword>
<feature type="transmembrane region" description="Helical" evidence="2">
    <location>
        <begin position="84"/>
        <end position="101"/>
    </location>
</feature>
<organism evidence="3 4">
    <name type="scientific">Periconia macrospinosa</name>
    <dbReference type="NCBI Taxonomy" id="97972"/>
    <lineage>
        <taxon>Eukaryota</taxon>
        <taxon>Fungi</taxon>
        <taxon>Dikarya</taxon>
        <taxon>Ascomycota</taxon>
        <taxon>Pezizomycotina</taxon>
        <taxon>Dothideomycetes</taxon>
        <taxon>Pleosporomycetidae</taxon>
        <taxon>Pleosporales</taxon>
        <taxon>Massarineae</taxon>
        <taxon>Periconiaceae</taxon>
        <taxon>Periconia</taxon>
    </lineage>
</organism>
<feature type="transmembrane region" description="Helical" evidence="2">
    <location>
        <begin position="357"/>
        <end position="379"/>
    </location>
</feature>
<dbReference type="Pfam" id="PF13593">
    <property type="entry name" value="SBF_like"/>
    <property type="match status" value="1"/>
</dbReference>
<dbReference type="AlphaFoldDB" id="A0A2V1DW02"/>
<dbReference type="Gene3D" id="1.20.1530.20">
    <property type="match status" value="1"/>
</dbReference>
<evidence type="ECO:0000313" key="4">
    <source>
        <dbReference type="Proteomes" id="UP000244855"/>
    </source>
</evidence>
<feature type="transmembrane region" description="Helical" evidence="2">
    <location>
        <begin position="175"/>
        <end position="197"/>
    </location>
</feature>
<feature type="compositionally biased region" description="Polar residues" evidence="1">
    <location>
        <begin position="24"/>
        <end position="48"/>
    </location>
</feature>
<dbReference type="GO" id="GO:0005886">
    <property type="term" value="C:plasma membrane"/>
    <property type="evidence" value="ECO:0007669"/>
    <property type="project" value="TreeGrafter"/>
</dbReference>
<dbReference type="EMBL" id="KZ805344">
    <property type="protein sequence ID" value="PVI02351.1"/>
    <property type="molecule type" value="Genomic_DNA"/>
</dbReference>
<feature type="transmembrane region" description="Helical" evidence="2">
    <location>
        <begin position="256"/>
        <end position="278"/>
    </location>
</feature>
<dbReference type="STRING" id="97972.A0A2V1DW02"/>
<evidence type="ECO:0008006" key="5">
    <source>
        <dbReference type="Google" id="ProtNLM"/>
    </source>
</evidence>
<feature type="compositionally biased region" description="Polar residues" evidence="1">
    <location>
        <begin position="58"/>
        <end position="67"/>
    </location>
</feature>
<reference evidence="3 4" key="1">
    <citation type="journal article" date="2018" name="Sci. Rep.">
        <title>Comparative genomics provides insights into the lifestyle and reveals functional heterogeneity of dark septate endophytic fungi.</title>
        <authorList>
            <person name="Knapp D.G."/>
            <person name="Nemeth J.B."/>
            <person name="Barry K."/>
            <person name="Hainaut M."/>
            <person name="Henrissat B."/>
            <person name="Johnson J."/>
            <person name="Kuo A."/>
            <person name="Lim J.H.P."/>
            <person name="Lipzen A."/>
            <person name="Nolan M."/>
            <person name="Ohm R.A."/>
            <person name="Tamas L."/>
            <person name="Grigoriev I.V."/>
            <person name="Spatafora J.W."/>
            <person name="Nagy L.G."/>
            <person name="Kovacs G.M."/>
        </authorList>
    </citation>
    <scope>NUCLEOTIDE SEQUENCE [LARGE SCALE GENOMIC DNA]</scope>
    <source>
        <strain evidence="3 4">DSE2036</strain>
    </source>
</reference>
<feature type="transmembrane region" description="Helical" evidence="2">
    <location>
        <begin position="290"/>
        <end position="307"/>
    </location>
</feature>